<accession>A0A7W7HQX4</accession>
<sequence length="390" mass="40436">MDVSAATTALRTALRYDPSLAGEPDRLARALEDLLPGDDRTVALLVAAARAGVPELLAGGHADQARDRLTGYAGLRPEIAGQLLAAWSGDDPDTPAESPGPPAAVALGDGPVLALVTGSGVFTGSAGTWRRVASPPGATSRDVALAGGHVLWTGPGGVFAHRLTNGEPSLHPHTGDKPSPHHHTGDEPRPYRHTGDEPRIVAAADQVRYPLAAVCTDGGTIDVFWTPDRVRIEHAALRDWGGASSLAVPPAPSGERLTALAAATVSGRTVWLAALTEAGTTAHARWDLATGIGDWTPVDPPARLATLTLAGRWLLAYTVTGHLLAYDLDGARQWRSVDHPAGVARSTRAPHAIAATRDLLLVAGPSGTWTAPIDSLTEVPRLGPATLLNL</sequence>
<evidence type="ECO:0000313" key="4">
    <source>
        <dbReference type="Proteomes" id="UP000590511"/>
    </source>
</evidence>
<protein>
    <submittedName>
        <fullName evidence="3">Uncharacterized protein</fullName>
    </submittedName>
</protein>
<feature type="region of interest" description="Disordered" evidence="1">
    <location>
        <begin position="163"/>
        <end position="195"/>
    </location>
</feature>
<comment type="caution">
    <text evidence="3">The sequence shown here is derived from an EMBL/GenBank/DDBJ whole genome shotgun (WGS) entry which is preliminary data.</text>
</comment>
<gene>
    <name evidence="2" type="ORF">Alo02nite_35590</name>
    <name evidence="3" type="ORF">BJ964_009181</name>
</gene>
<keyword evidence="5" id="KW-1185">Reference proteome</keyword>
<dbReference type="Gene3D" id="2.120.10.70">
    <property type="entry name" value="Fucose-specific lectin"/>
    <property type="match status" value="1"/>
</dbReference>
<proteinExistence type="predicted"/>
<dbReference type="Proteomes" id="UP000590511">
    <property type="component" value="Unassembled WGS sequence"/>
</dbReference>
<name>A0A7W7HQX4_9ACTN</name>
<dbReference type="RefSeq" id="WP_188126496.1">
    <property type="nucleotide sequence ID" value="NZ_BOMP01000051.1"/>
</dbReference>
<organism evidence="3 4">
    <name type="scientific">Actinoplanes lobatus</name>
    <dbReference type="NCBI Taxonomy" id="113568"/>
    <lineage>
        <taxon>Bacteria</taxon>
        <taxon>Bacillati</taxon>
        <taxon>Actinomycetota</taxon>
        <taxon>Actinomycetes</taxon>
        <taxon>Micromonosporales</taxon>
        <taxon>Micromonosporaceae</taxon>
        <taxon>Actinoplanes</taxon>
    </lineage>
</organism>
<dbReference type="EMBL" id="BOMP01000051">
    <property type="protein sequence ID" value="GIE40661.1"/>
    <property type="molecule type" value="Genomic_DNA"/>
</dbReference>
<feature type="compositionally biased region" description="Basic and acidic residues" evidence="1">
    <location>
        <begin position="173"/>
        <end position="195"/>
    </location>
</feature>
<evidence type="ECO:0000256" key="1">
    <source>
        <dbReference type="SAM" id="MobiDB-lite"/>
    </source>
</evidence>
<reference evidence="3 4" key="1">
    <citation type="submission" date="2020-08" db="EMBL/GenBank/DDBJ databases">
        <title>Sequencing the genomes of 1000 actinobacteria strains.</title>
        <authorList>
            <person name="Klenk H.-P."/>
        </authorList>
    </citation>
    <scope>NUCLEOTIDE SEQUENCE [LARGE SCALE GENOMIC DNA]</scope>
    <source>
        <strain evidence="3 4">DSM 43150</strain>
    </source>
</reference>
<evidence type="ECO:0000313" key="3">
    <source>
        <dbReference type="EMBL" id="MBB4755020.1"/>
    </source>
</evidence>
<reference evidence="2 5" key="2">
    <citation type="submission" date="2021-01" db="EMBL/GenBank/DDBJ databases">
        <title>Whole genome shotgun sequence of Actinoplanes lobatus NBRC 12513.</title>
        <authorList>
            <person name="Komaki H."/>
            <person name="Tamura T."/>
        </authorList>
    </citation>
    <scope>NUCLEOTIDE SEQUENCE [LARGE SCALE GENOMIC DNA]</scope>
    <source>
        <strain evidence="2 5">NBRC 12513</strain>
    </source>
</reference>
<evidence type="ECO:0000313" key="2">
    <source>
        <dbReference type="EMBL" id="GIE40661.1"/>
    </source>
</evidence>
<dbReference type="EMBL" id="JACHNC010000001">
    <property type="protein sequence ID" value="MBB4755020.1"/>
    <property type="molecule type" value="Genomic_DNA"/>
</dbReference>
<evidence type="ECO:0000313" key="5">
    <source>
        <dbReference type="Proteomes" id="UP000631312"/>
    </source>
</evidence>
<dbReference type="AlphaFoldDB" id="A0A7W7HQX4"/>
<dbReference type="Proteomes" id="UP000631312">
    <property type="component" value="Unassembled WGS sequence"/>
</dbReference>